<feature type="region of interest" description="Disordered" evidence="1">
    <location>
        <begin position="1"/>
        <end position="31"/>
    </location>
</feature>
<keyword evidence="2" id="KW-0472">Membrane</keyword>
<proteinExistence type="predicted"/>
<reference evidence="3" key="1">
    <citation type="journal article" date="2023" name="IMA Fungus">
        <title>Comparative genomic study of the Penicillium genus elucidates a diverse pangenome and 15 lateral gene transfer events.</title>
        <authorList>
            <person name="Petersen C."/>
            <person name="Sorensen T."/>
            <person name="Nielsen M.R."/>
            <person name="Sondergaard T.E."/>
            <person name="Sorensen J.L."/>
            <person name="Fitzpatrick D.A."/>
            <person name="Frisvad J.C."/>
            <person name="Nielsen K.L."/>
        </authorList>
    </citation>
    <scope>NUCLEOTIDE SEQUENCE</scope>
    <source>
        <strain evidence="3">IBT 15450</strain>
    </source>
</reference>
<gene>
    <name evidence="3" type="ORF">N7460_005327</name>
</gene>
<protein>
    <submittedName>
        <fullName evidence="3">Uncharacterized protein</fullName>
    </submittedName>
</protein>
<comment type="caution">
    <text evidence="3">The sequence shown here is derived from an EMBL/GenBank/DDBJ whole genome shotgun (WGS) entry which is preliminary data.</text>
</comment>
<dbReference type="EMBL" id="JAQJZL010000004">
    <property type="protein sequence ID" value="KAJ6043972.1"/>
    <property type="molecule type" value="Genomic_DNA"/>
</dbReference>
<accession>A0AAD6IDN6</accession>
<evidence type="ECO:0000313" key="3">
    <source>
        <dbReference type="EMBL" id="KAJ6043972.1"/>
    </source>
</evidence>
<evidence type="ECO:0000256" key="2">
    <source>
        <dbReference type="SAM" id="Phobius"/>
    </source>
</evidence>
<dbReference type="AlphaFoldDB" id="A0AAD6IDN6"/>
<dbReference type="Proteomes" id="UP001219568">
    <property type="component" value="Unassembled WGS sequence"/>
</dbReference>
<organism evidence="3 4">
    <name type="scientific">Penicillium canescens</name>
    <dbReference type="NCBI Taxonomy" id="5083"/>
    <lineage>
        <taxon>Eukaryota</taxon>
        <taxon>Fungi</taxon>
        <taxon>Dikarya</taxon>
        <taxon>Ascomycota</taxon>
        <taxon>Pezizomycotina</taxon>
        <taxon>Eurotiomycetes</taxon>
        <taxon>Eurotiomycetidae</taxon>
        <taxon>Eurotiales</taxon>
        <taxon>Aspergillaceae</taxon>
        <taxon>Penicillium</taxon>
    </lineage>
</organism>
<keyword evidence="2" id="KW-0812">Transmembrane</keyword>
<feature type="transmembrane region" description="Helical" evidence="2">
    <location>
        <begin position="145"/>
        <end position="171"/>
    </location>
</feature>
<keyword evidence="2" id="KW-1133">Transmembrane helix</keyword>
<evidence type="ECO:0000313" key="4">
    <source>
        <dbReference type="Proteomes" id="UP001219568"/>
    </source>
</evidence>
<keyword evidence="4" id="KW-1185">Reference proteome</keyword>
<reference evidence="3" key="2">
    <citation type="submission" date="2023-01" db="EMBL/GenBank/DDBJ databases">
        <authorList>
            <person name="Petersen C."/>
        </authorList>
    </citation>
    <scope>NUCLEOTIDE SEQUENCE</scope>
    <source>
        <strain evidence="3">IBT 15450</strain>
    </source>
</reference>
<sequence>MSRNLHPPVDKHRHCNNSLSNPPTRPAPTPIPGTQNIPTAIFLPFIAALTSATCGGIICHFSHAPLQLQVPAIVAYLQVGAGVALATYFNCSSPTADTVCQDMIFCGPYGQESFAFQVLDQAVNSGSIAAYDRGNSSQRMQLARLGLSVCSSGYFLGICCVLVGAFTNAAVELERVMNRWLLPCS</sequence>
<name>A0AAD6IDN6_PENCN</name>
<evidence type="ECO:0000256" key="1">
    <source>
        <dbReference type="SAM" id="MobiDB-lite"/>
    </source>
</evidence>